<evidence type="ECO:0000256" key="1">
    <source>
        <dbReference type="ARBA" id="ARBA00023157"/>
    </source>
</evidence>
<dbReference type="PANTHER" id="PTHR10157:SF23">
    <property type="entry name" value="MOXD1 HOMOLOG 1"/>
    <property type="match status" value="1"/>
</dbReference>
<organism evidence="4">
    <name type="scientific">Aplanochytrium stocchinoi</name>
    <dbReference type="NCBI Taxonomy" id="215587"/>
    <lineage>
        <taxon>Eukaryota</taxon>
        <taxon>Sar</taxon>
        <taxon>Stramenopiles</taxon>
        <taxon>Bigyra</taxon>
        <taxon>Labyrinthulomycetes</taxon>
        <taxon>Thraustochytrida</taxon>
        <taxon>Thraustochytriidae</taxon>
        <taxon>Aplanochytrium</taxon>
    </lineage>
</organism>
<gene>
    <name evidence="4" type="ORF">ASTO00021_LOCUS5890</name>
</gene>
<evidence type="ECO:0000259" key="3">
    <source>
        <dbReference type="Pfam" id="PF03712"/>
    </source>
</evidence>
<dbReference type="InterPro" id="IPR008977">
    <property type="entry name" value="PHM/PNGase_F_dom_sf"/>
</dbReference>
<dbReference type="GO" id="GO:0005507">
    <property type="term" value="F:copper ion binding"/>
    <property type="evidence" value="ECO:0007669"/>
    <property type="project" value="InterPro"/>
</dbReference>
<proteinExistence type="predicted"/>
<reference evidence="4" key="1">
    <citation type="submission" date="2021-01" db="EMBL/GenBank/DDBJ databases">
        <authorList>
            <person name="Corre E."/>
            <person name="Pelletier E."/>
            <person name="Niang G."/>
            <person name="Scheremetjew M."/>
            <person name="Finn R."/>
            <person name="Kale V."/>
            <person name="Holt S."/>
            <person name="Cochrane G."/>
            <person name="Meng A."/>
            <person name="Brown T."/>
            <person name="Cohen L."/>
        </authorList>
    </citation>
    <scope>NUCLEOTIDE SEQUENCE</scope>
    <source>
        <strain evidence="4">GSBS06</strain>
    </source>
</reference>
<accession>A0A7S3LRB4</accession>
<dbReference type="GO" id="GO:0005615">
    <property type="term" value="C:extracellular space"/>
    <property type="evidence" value="ECO:0007669"/>
    <property type="project" value="TreeGrafter"/>
</dbReference>
<keyword evidence="1" id="KW-1015">Disulfide bond</keyword>
<dbReference type="GO" id="GO:0030667">
    <property type="term" value="C:secretory granule membrane"/>
    <property type="evidence" value="ECO:0007669"/>
    <property type="project" value="TreeGrafter"/>
</dbReference>
<dbReference type="InterPro" id="IPR000945">
    <property type="entry name" value="DBH-like"/>
</dbReference>
<dbReference type="GO" id="GO:0042420">
    <property type="term" value="P:dopamine catabolic process"/>
    <property type="evidence" value="ECO:0007669"/>
    <property type="project" value="TreeGrafter"/>
</dbReference>
<protein>
    <recommendedName>
        <fullName evidence="3">Copper type II ascorbate-dependent monooxygenase C-terminal domain-containing protein</fullName>
    </recommendedName>
</protein>
<dbReference type="InterPro" id="IPR036939">
    <property type="entry name" value="Cu2_ascorb_mOase_N_sf"/>
</dbReference>
<name>A0A7S3LRB4_9STRA</name>
<dbReference type="PANTHER" id="PTHR10157">
    <property type="entry name" value="DOPAMINE BETA HYDROXYLASE RELATED"/>
    <property type="match status" value="1"/>
</dbReference>
<feature type="domain" description="Copper type II ascorbate-dependent monooxygenase C-terminal" evidence="3">
    <location>
        <begin position="243"/>
        <end position="353"/>
    </location>
</feature>
<dbReference type="GO" id="GO:0042421">
    <property type="term" value="P:norepinephrine biosynthetic process"/>
    <property type="evidence" value="ECO:0007669"/>
    <property type="project" value="TreeGrafter"/>
</dbReference>
<keyword evidence="2" id="KW-1133">Transmembrane helix</keyword>
<dbReference type="InterPro" id="IPR024548">
    <property type="entry name" value="Cu2_monoox_C"/>
</dbReference>
<dbReference type="InterPro" id="IPR014784">
    <property type="entry name" value="Cu2_ascorb_mOase-like_C"/>
</dbReference>
<dbReference type="SUPFAM" id="SSF49742">
    <property type="entry name" value="PHM/PNGase F"/>
    <property type="match status" value="2"/>
</dbReference>
<dbReference type="GO" id="GO:0006589">
    <property type="term" value="P:octopamine biosynthetic process"/>
    <property type="evidence" value="ECO:0007669"/>
    <property type="project" value="TreeGrafter"/>
</dbReference>
<evidence type="ECO:0000256" key="2">
    <source>
        <dbReference type="SAM" id="Phobius"/>
    </source>
</evidence>
<dbReference type="AlphaFoldDB" id="A0A7S3LRB4"/>
<sequence length="371" mass="41847">MSAKYERVSIGVKDDGNESARAEVNGKKRIRFCIILWLIVIALLIVFAHMLNKMYSKSFNIKSSSPLRSKNTGLIKQSVLNESTYLILETSPINLRPGAHILYFGPWELEETWSIHALEAVVTSCVHHLFVERQHPESVGSFDASWKASAAAIPGSGKDLIFAWSKDSQPGNQLFRTPNGTGFTLGDQRYLRVEVHFQINRVCSDSMQQVGLHLLYSSIQDTNSKSVMKNLGIAEVAGFFPALPPRVKDATVCFRCQVEHDIEVVGFRNHGHSIATRYETFVVRNSSKLKQQVVNSPVQHRQFFQEASFSLSTSDVILLKCHYDTTKRRFSTVTGPEPKRQEMCNQYLVFYPDAVGQNWGTCSYSKTCKVK</sequence>
<dbReference type="Gene3D" id="2.60.120.310">
    <property type="entry name" value="Copper type II, ascorbate-dependent monooxygenase, N-terminal domain"/>
    <property type="match status" value="1"/>
</dbReference>
<keyword evidence="2" id="KW-0472">Membrane</keyword>
<evidence type="ECO:0000313" key="4">
    <source>
        <dbReference type="EMBL" id="CAE0435610.1"/>
    </source>
</evidence>
<dbReference type="Pfam" id="PF03712">
    <property type="entry name" value="Cu2_monoox_C"/>
    <property type="match status" value="1"/>
</dbReference>
<keyword evidence="2" id="KW-0812">Transmembrane</keyword>
<dbReference type="Gene3D" id="2.60.120.230">
    <property type="match status" value="1"/>
</dbReference>
<dbReference type="GO" id="GO:0004500">
    <property type="term" value="F:dopamine beta-monooxygenase activity"/>
    <property type="evidence" value="ECO:0007669"/>
    <property type="project" value="InterPro"/>
</dbReference>
<feature type="transmembrane region" description="Helical" evidence="2">
    <location>
        <begin position="30"/>
        <end position="51"/>
    </location>
</feature>
<dbReference type="EMBL" id="HBIN01007976">
    <property type="protein sequence ID" value="CAE0435610.1"/>
    <property type="molecule type" value="Transcribed_RNA"/>
</dbReference>